<dbReference type="InterPro" id="IPR031475">
    <property type="entry name" value="NBD_C"/>
</dbReference>
<dbReference type="RefSeq" id="WP_102414651.1">
    <property type="nucleotide sequence ID" value="NZ_BMJD01000050.1"/>
</dbReference>
<feature type="domain" description="Four-carbon acid sugar kinase nucleotide binding" evidence="8">
    <location>
        <begin position="251"/>
        <end position="418"/>
    </location>
</feature>
<keyword evidence="10" id="KW-1185">Reference proteome</keyword>
<dbReference type="InterPro" id="IPR010737">
    <property type="entry name" value="4-carb_acid_sugar_kinase_N"/>
</dbReference>
<dbReference type="Pfam" id="PF07005">
    <property type="entry name" value="SBD_N"/>
    <property type="match status" value="1"/>
</dbReference>
<keyword evidence="6" id="KW-0119">Carbohydrate metabolism</keyword>
<keyword evidence="4" id="KW-0418">Kinase</keyword>
<comment type="similarity">
    <text evidence="1">Belongs to the four-carbon acid sugar kinase family.</text>
</comment>
<name>A0A9W5U1T1_9BACI</name>
<reference evidence="9" key="1">
    <citation type="journal article" date="2014" name="Int. J. Syst. Evol. Microbiol.">
        <title>Complete genome sequence of Corynebacterium casei LMG S-19264T (=DSM 44701T), isolated from a smear-ripened cheese.</title>
        <authorList>
            <consortium name="US DOE Joint Genome Institute (JGI-PGF)"/>
            <person name="Walter F."/>
            <person name="Albersmeier A."/>
            <person name="Kalinowski J."/>
            <person name="Ruckert C."/>
        </authorList>
    </citation>
    <scope>NUCLEOTIDE SEQUENCE</scope>
    <source>
        <strain evidence="9">CGMCC 1.15454</strain>
    </source>
</reference>
<dbReference type="InterPro" id="IPR037051">
    <property type="entry name" value="4-carb_acid_sugar_kinase_N_sf"/>
</dbReference>
<reference evidence="9" key="2">
    <citation type="submission" date="2020-09" db="EMBL/GenBank/DDBJ databases">
        <authorList>
            <person name="Sun Q."/>
            <person name="Zhou Y."/>
        </authorList>
    </citation>
    <scope>NUCLEOTIDE SEQUENCE</scope>
    <source>
        <strain evidence="9">CGMCC 1.15454</strain>
    </source>
</reference>
<comment type="caution">
    <text evidence="9">The sequence shown here is derived from an EMBL/GenBank/DDBJ whole genome shotgun (WGS) entry which is preliminary data.</text>
</comment>
<organism evidence="9 10">
    <name type="scientific">Lentibacillus populi</name>
    <dbReference type="NCBI Taxonomy" id="1827502"/>
    <lineage>
        <taxon>Bacteria</taxon>
        <taxon>Bacillati</taxon>
        <taxon>Bacillota</taxon>
        <taxon>Bacilli</taxon>
        <taxon>Bacillales</taxon>
        <taxon>Bacillaceae</taxon>
        <taxon>Lentibacillus</taxon>
    </lineage>
</organism>
<dbReference type="SUPFAM" id="SSF142764">
    <property type="entry name" value="YgbK-like"/>
    <property type="match status" value="1"/>
</dbReference>
<evidence type="ECO:0000256" key="3">
    <source>
        <dbReference type="ARBA" id="ARBA00022741"/>
    </source>
</evidence>
<evidence type="ECO:0000256" key="1">
    <source>
        <dbReference type="ARBA" id="ARBA00005715"/>
    </source>
</evidence>
<dbReference type="Gene3D" id="3.40.980.20">
    <property type="entry name" value="Four-carbon acid sugar kinase, nucleotide binding domain"/>
    <property type="match status" value="1"/>
</dbReference>
<dbReference type="Pfam" id="PF17042">
    <property type="entry name" value="NBD_C"/>
    <property type="match status" value="1"/>
</dbReference>
<keyword evidence="5" id="KW-0067">ATP-binding</keyword>
<protein>
    <submittedName>
        <fullName evidence="9">Membrane protein</fullName>
    </submittedName>
</protein>
<evidence type="ECO:0000313" key="10">
    <source>
        <dbReference type="Proteomes" id="UP000621492"/>
    </source>
</evidence>
<proteinExistence type="inferred from homology"/>
<evidence type="ECO:0000256" key="6">
    <source>
        <dbReference type="ARBA" id="ARBA00023277"/>
    </source>
</evidence>
<evidence type="ECO:0000256" key="2">
    <source>
        <dbReference type="ARBA" id="ARBA00022679"/>
    </source>
</evidence>
<accession>A0A9W5U1T1</accession>
<sequence>MKKQIGIIADDLTGANDSGVQLTKKGIKTSVLFDIPLEWNNVDGGLVIDTNSRALAIQDAITLTEQAGLFLKKAGYSAIYKKMDSTLRGYIGTELQTLYDIFKPEFVFIAPAFPSLGRTTKAGIHYVNGVKLADTEISKDPKHPVTNSSIPALLEAETGRKVGLLKQADIYSDTTIFENKINAFKENGIYYIVCDAETQDDLREAAVKMNAVSNRIIWAGSAGLAEVIPDVLQISKRAQEQASLNCKHVMTVCGSLSQVTQSQVQFAANQPNITVVELDPMQIFSDEWKIVQQDYMQRCLGGFDKGNDVVLYVPSNEEVREKVKEIGTNLNLTGYQIGERISGAIGEVVEKVSQKNYDLTGFVLTGGDTAKDTSRHLDGIGFQLIKEVESGIPYGRLIGTNKEYMVVTKAGAFGKEDSIYKAMMMLKGVL</sequence>
<evidence type="ECO:0000256" key="4">
    <source>
        <dbReference type="ARBA" id="ARBA00022777"/>
    </source>
</evidence>
<dbReference type="GO" id="GO:0016301">
    <property type="term" value="F:kinase activity"/>
    <property type="evidence" value="ECO:0007669"/>
    <property type="project" value="UniProtKB-KW"/>
</dbReference>
<dbReference type="GO" id="GO:0005524">
    <property type="term" value="F:ATP binding"/>
    <property type="evidence" value="ECO:0007669"/>
    <property type="project" value="UniProtKB-KW"/>
</dbReference>
<evidence type="ECO:0000259" key="7">
    <source>
        <dbReference type="Pfam" id="PF07005"/>
    </source>
</evidence>
<dbReference type="EMBL" id="BMJD01000050">
    <property type="protein sequence ID" value="GGB58705.1"/>
    <property type="molecule type" value="Genomic_DNA"/>
</dbReference>
<evidence type="ECO:0000259" key="8">
    <source>
        <dbReference type="Pfam" id="PF17042"/>
    </source>
</evidence>
<evidence type="ECO:0000313" key="9">
    <source>
        <dbReference type="EMBL" id="GGB58705.1"/>
    </source>
</evidence>
<dbReference type="Gene3D" id="3.40.50.10840">
    <property type="entry name" value="Putative sugar-binding, N-terminal domain"/>
    <property type="match status" value="1"/>
</dbReference>
<gene>
    <name evidence="9" type="ORF">GCM10011409_40220</name>
</gene>
<dbReference type="Proteomes" id="UP000621492">
    <property type="component" value="Unassembled WGS sequence"/>
</dbReference>
<keyword evidence="2" id="KW-0808">Transferase</keyword>
<dbReference type="InterPro" id="IPR042213">
    <property type="entry name" value="NBD_C_sf"/>
</dbReference>
<evidence type="ECO:0000256" key="5">
    <source>
        <dbReference type="ARBA" id="ARBA00022840"/>
    </source>
</evidence>
<keyword evidence="3" id="KW-0547">Nucleotide-binding</keyword>
<feature type="domain" description="Four-carbon acid sugar kinase N-terminal" evidence="7">
    <location>
        <begin position="5"/>
        <end position="226"/>
    </location>
</feature>
<dbReference type="AlphaFoldDB" id="A0A9W5U1T1"/>